<gene>
    <name evidence="3" type="ORF">CCO02nite_15050</name>
</gene>
<evidence type="ECO:0000313" key="3">
    <source>
        <dbReference type="EMBL" id="GEL94847.1"/>
    </source>
</evidence>
<accession>A0A511JA24</accession>
<protein>
    <recommendedName>
        <fullName evidence="2">DUF5808 domain-containing protein</fullName>
    </recommendedName>
</protein>
<reference evidence="3 4" key="1">
    <citation type="submission" date="2019-07" db="EMBL/GenBank/DDBJ databases">
        <title>Whole genome shotgun sequence of Cellulomonas composti NBRC 100758.</title>
        <authorList>
            <person name="Hosoyama A."/>
            <person name="Uohara A."/>
            <person name="Ohji S."/>
            <person name="Ichikawa N."/>
        </authorList>
    </citation>
    <scope>NUCLEOTIDE SEQUENCE [LARGE SCALE GENOMIC DNA]</scope>
    <source>
        <strain evidence="3 4">NBRC 100758</strain>
    </source>
</reference>
<sequence length="114" mass="12978">MGGDEEESTMGSDHSKDERRRRRPSLYRLIVATLTIAAIVKELRLPAEERTWNGIVAGFVPYDFRMPTLERVRERLWDPEGAHLFSPHVFGVGWTVNLGRVFALVRAKIADSAQ</sequence>
<feature type="domain" description="DUF5808" evidence="2">
    <location>
        <begin position="79"/>
        <end position="101"/>
    </location>
</feature>
<dbReference type="AlphaFoldDB" id="A0A511JA24"/>
<dbReference type="Proteomes" id="UP000321720">
    <property type="component" value="Unassembled WGS sequence"/>
</dbReference>
<dbReference type="Pfam" id="PF19124">
    <property type="entry name" value="DUF5808"/>
    <property type="match status" value="1"/>
</dbReference>
<evidence type="ECO:0000313" key="4">
    <source>
        <dbReference type="Proteomes" id="UP000321720"/>
    </source>
</evidence>
<evidence type="ECO:0000256" key="1">
    <source>
        <dbReference type="SAM" id="MobiDB-lite"/>
    </source>
</evidence>
<evidence type="ECO:0000259" key="2">
    <source>
        <dbReference type="Pfam" id="PF19124"/>
    </source>
</evidence>
<dbReference type="EMBL" id="BJWG01000005">
    <property type="protein sequence ID" value="GEL94847.1"/>
    <property type="molecule type" value="Genomic_DNA"/>
</dbReference>
<feature type="region of interest" description="Disordered" evidence="1">
    <location>
        <begin position="1"/>
        <end position="21"/>
    </location>
</feature>
<organism evidence="3 4">
    <name type="scientific">Cellulomonas composti</name>
    <dbReference type="NCBI Taxonomy" id="266130"/>
    <lineage>
        <taxon>Bacteria</taxon>
        <taxon>Bacillati</taxon>
        <taxon>Actinomycetota</taxon>
        <taxon>Actinomycetes</taxon>
        <taxon>Micrococcales</taxon>
        <taxon>Cellulomonadaceae</taxon>
        <taxon>Cellulomonas</taxon>
    </lineage>
</organism>
<comment type="caution">
    <text evidence="3">The sequence shown here is derived from an EMBL/GenBank/DDBJ whole genome shotgun (WGS) entry which is preliminary data.</text>
</comment>
<proteinExistence type="predicted"/>
<dbReference type="InterPro" id="IPR043831">
    <property type="entry name" value="DUF5808"/>
</dbReference>
<keyword evidence="4" id="KW-1185">Reference proteome</keyword>
<name>A0A511JA24_9CELL</name>